<keyword evidence="2" id="KW-1185">Reference proteome</keyword>
<comment type="caution">
    <text evidence="1">The sequence shown here is derived from an EMBL/GenBank/DDBJ whole genome shotgun (WGS) entry which is preliminary data.</text>
</comment>
<sequence length="88" mass="9706">MGGRLLYLPVSAYKVSKATVNAYTRIIARKHTSFQVNSVHPGVVKTEMTCYTGNLTAEEGARFPVMLALSPEDTRSGLFFNEMNVSSF</sequence>
<name>A0ACC0ZBF2_9ROSI</name>
<accession>A0ACC0ZBF2</accession>
<organism evidence="1 2">
    <name type="scientific">Pistacia integerrima</name>
    <dbReference type="NCBI Taxonomy" id="434235"/>
    <lineage>
        <taxon>Eukaryota</taxon>
        <taxon>Viridiplantae</taxon>
        <taxon>Streptophyta</taxon>
        <taxon>Embryophyta</taxon>
        <taxon>Tracheophyta</taxon>
        <taxon>Spermatophyta</taxon>
        <taxon>Magnoliopsida</taxon>
        <taxon>eudicotyledons</taxon>
        <taxon>Gunneridae</taxon>
        <taxon>Pentapetalae</taxon>
        <taxon>rosids</taxon>
        <taxon>malvids</taxon>
        <taxon>Sapindales</taxon>
        <taxon>Anacardiaceae</taxon>
        <taxon>Pistacia</taxon>
    </lineage>
</organism>
<gene>
    <name evidence="1" type="ORF">Pint_16107</name>
</gene>
<dbReference type="EMBL" id="CM047737">
    <property type="protein sequence ID" value="KAJ0048508.1"/>
    <property type="molecule type" value="Genomic_DNA"/>
</dbReference>
<evidence type="ECO:0000313" key="1">
    <source>
        <dbReference type="EMBL" id="KAJ0048508.1"/>
    </source>
</evidence>
<proteinExistence type="predicted"/>
<dbReference type="Proteomes" id="UP001163603">
    <property type="component" value="Chromosome 2"/>
</dbReference>
<reference evidence="2" key="1">
    <citation type="journal article" date="2023" name="G3 (Bethesda)">
        <title>Genome assembly and association tests identify interacting loci associated with vigor, precocity, and sex in interspecific pistachio rootstocks.</title>
        <authorList>
            <person name="Palmer W."/>
            <person name="Jacygrad E."/>
            <person name="Sagayaradj S."/>
            <person name="Cavanaugh K."/>
            <person name="Han R."/>
            <person name="Bertier L."/>
            <person name="Beede B."/>
            <person name="Kafkas S."/>
            <person name="Golino D."/>
            <person name="Preece J."/>
            <person name="Michelmore R."/>
        </authorList>
    </citation>
    <scope>NUCLEOTIDE SEQUENCE [LARGE SCALE GENOMIC DNA]</scope>
</reference>
<protein>
    <submittedName>
        <fullName evidence="1">Uncharacterized protein</fullName>
    </submittedName>
</protein>
<evidence type="ECO:0000313" key="2">
    <source>
        <dbReference type="Proteomes" id="UP001163603"/>
    </source>
</evidence>